<accession>A0ABV4TKZ0</accession>
<dbReference type="EMBL" id="JBCFQK010000013">
    <property type="protein sequence ID" value="MFA9194770.1"/>
    <property type="molecule type" value="Genomic_DNA"/>
</dbReference>
<reference evidence="1 2" key="1">
    <citation type="submission" date="2024-04" db="EMBL/GenBank/DDBJ databases">
        <title>New Clade of Flavobacterium.</title>
        <authorList>
            <person name="Matos L."/>
            <person name="Proenca D.N."/>
            <person name="Fransisco R.M."/>
            <person name="Chung A.P."/>
            <person name="Maccario L."/>
            <person name="Sorensen S.J."/>
            <person name="Morais P.V."/>
        </authorList>
    </citation>
    <scope>NUCLEOTIDE SEQUENCE [LARGE SCALE GENOMIC DNA]</scope>
    <source>
        <strain evidence="1 2">FBOR7N2.3</strain>
    </source>
</reference>
<organism evidence="1 2">
    <name type="scientific">Flavobacterium magnesitis</name>
    <dbReference type="NCBI Taxonomy" id="3138077"/>
    <lineage>
        <taxon>Bacteria</taxon>
        <taxon>Pseudomonadati</taxon>
        <taxon>Bacteroidota</taxon>
        <taxon>Flavobacteriia</taxon>
        <taxon>Flavobacteriales</taxon>
        <taxon>Flavobacteriaceae</taxon>
        <taxon>Flavobacterium</taxon>
    </lineage>
</organism>
<keyword evidence="2" id="KW-1185">Reference proteome</keyword>
<proteinExistence type="predicted"/>
<dbReference type="Proteomes" id="UP001574170">
    <property type="component" value="Unassembled WGS sequence"/>
</dbReference>
<name>A0ABV4TKZ0_9FLAO</name>
<evidence type="ECO:0000313" key="1">
    <source>
        <dbReference type="EMBL" id="MFA9194770.1"/>
    </source>
</evidence>
<gene>
    <name evidence="1" type="ORF">AAGV33_10150</name>
</gene>
<protein>
    <submittedName>
        <fullName evidence="1">Uncharacterized protein</fullName>
    </submittedName>
</protein>
<dbReference type="PROSITE" id="PS51257">
    <property type="entry name" value="PROKAR_LIPOPROTEIN"/>
    <property type="match status" value="1"/>
</dbReference>
<evidence type="ECO:0000313" key="2">
    <source>
        <dbReference type="Proteomes" id="UP001574170"/>
    </source>
</evidence>
<comment type="caution">
    <text evidence="1">The sequence shown here is derived from an EMBL/GenBank/DDBJ whole genome shotgun (WGS) entry which is preliminary data.</text>
</comment>
<sequence>MKKKILIIIILLIIIGISCFLLRQQIKEYFFNQHVIYWSENVNINFSDYQKQPKTDSELNIMDFHGLYLFADKIEKANVRAFFDKNQSWVKDSTNFNVEAVKKFQKLRFDLYEVYARKFNSELNKIKYNPKTTYEDLENIGNEIYQELETFEDEIYSGDYSTKERVEIWKSKIDKLLEESKNYR</sequence>
<dbReference type="RefSeq" id="WP_373391900.1">
    <property type="nucleotide sequence ID" value="NZ_JBCFQJ010000013.1"/>
</dbReference>